<comment type="caution">
    <text evidence="5">The sequence shown here is derived from an EMBL/GenBank/DDBJ whole genome shotgun (WGS) entry which is preliminary data.</text>
</comment>
<evidence type="ECO:0000313" key="5">
    <source>
        <dbReference type="EMBL" id="GAA2526125.1"/>
    </source>
</evidence>
<evidence type="ECO:0000313" key="6">
    <source>
        <dbReference type="Proteomes" id="UP001499978"/>
    </source>
</evidence>
<accession>A0ABP6AWU4</accession>
<keyword evidence="4" id="KW-0472">Membrane</keyword>
<keyword evidence="4" id="KW-0812">Transmembrane</keyword>
<dbReference type="CDD" id="cd06423">
    <property type="entry name" value="CESA_like"/>
    <property type="match status" value="1"/>
</dbReference>
<evidence type="ECO:0000256" key="4">
    <source>
        <dbReference type="SAM" id="Phobius"/>
    </source>
</evidence>
<keyword evidence="2" id="KW-0328">Glycosyltransferase</keyword>
<feature type="transmembrane region" description="Helical" evidence="4">
    <location>
        <begin position="6"/>
        <end position="29"/>
    </location>
</feature>
<feature type="transmembrane region" description="Helical" evidence="4">
    <location>
        <begin position="291"/>
        <end position="316"/>
    </location>
</feature>
<organism evidence="5 6">
    <name type="scientific">Pilimelia columellifera subsp. columellifera</name>
    <dbReference type="NCBI Taxonomy" id="706583"/>
    <lineage>
        <taxon>Bacteria</taxon>
        <taxon>Bacillati</taxon>
        <taxon>Actinomycetota</taxon>
        <taxon>Actinomycetes</taxon>
        <taxon>Micromonosporales</taxon>
        <taxon>Micromonosporaceae</taxon>
        <taxon>Pilimelia</taxon>
    </lineage>
</organism>
<dbReference type="InterPro" id="IPR029044">
    <property type="entry name" value="Nucleotide-diphossugar_trans"/>
</dbReference>
<sequence length="392" mass="43835">MLRALLLAVIAILFIMAVAGLCAFLYGFIRPDSVKRDRTKRAYPSVTHDQVAILIACHNGASTIGTVVAAARATGAPVYVVSDASTDATASLARAAGGTVLEQAVNVGKPAALHLAYEHFQLGQRYRAVTILDDDVIIGDTFIDDCLNKLAEDVAIVVGHNVTWWPKERRWNAWLAARAYSYWYYQLVVRRLQSAANVMNCISGSNSLYRTELLDEVLPQRPPYIVDDTFWVLETHRRKLGRIVYAPKATALLQDPTNLHDWYRQNLRWMWGTFQGIIGHRIGRQASMFDLAYVLLIIHWLIYVLSGPATVWLLVISFDAPISAVLILLAGHSVWMLVAAIQLRHPRLVLFIPALVVIDLVYRIVLVHALIKAIRQPSVERCVWKSPARLAA</sequence>
<keyword evidence="6" id="KW-1185">Reference proteome</keyword>
<dbReference type="SUPFAM" id="SSF53448">
    <property type="entry name" value="Nucleotide-diphospho-sugar transferases"/>
    <property type="match status" value="1"/>
</dbReference>
<reference evidence="6" key="1">
    <citation type="journal article" date="2019" name="Int. J. Syst. Evol. Microbiol.">
        <title>The Global Catalogue of Microorganisms (GCM) 10K type strain sequencing project: providing services to taxonomists for standard genome sequencing and annotation.</title>
        <authorList>
            <consortium name="The Broad Institute Genomics Platform"/>
            <consortium name="The Broad Institute Genome Sequencing Center for Infectious Disease"/>
            <person name="Wu L."/>
            <person name="Ma J."/>
        </authorList>
    </citation>
    <scope>NUCLEOTIDE SEQUENCE [LARGE SCALE GENOMIC DNA]</scope>
    <source>
        <strain evidence="6">JCM 3367</strain>
    </source>
</reference>
<dbReference type="EMBL" id="BAAARY010000011">
    <property type="protein sequence ID" value="GAA2526125.1"/>
    <property type="molecule type" value="Genomic_DNA"/>
</dbReference>
<evidence type="ECO:0000256" key="1">
    <source>
        <dbReference type="ARBA" id="ARBA00006739"/>
    </source>
</evidence>
<dbReference type="Pfam" id="PF13641">
    <property type="entry name" value="Glyco_tranf_2_3"/>
    <property type="match status" value="1"/>
</dbReference>
<protein>
    <recommendedName>
        <fullName evidence="7">Glycosyltransferase family 2 protein</fullName>
    </recommendedName>
</protein>
<dbReference type="Gene3D" id="3.90.550.10">
    <property type="entry name" value="Spore Coat Polysaccharide Biosynthesis Protein SpsA, Chain A"/>
    <property type="match status" value="1"/>
</dbReference>
<feature type="transmembrane region" description="Helical" evidence="4">
    <location>
        <begin position="322"/>
        <end position="341"/>
    </location>
</feature>
<dbReference type="Proteomes" id="UP001499978">
    <property type="component" value="Unassembled WGS sequence"/>
</dbReference>
<keyword evidence="3" id="KW-0808">Transferase</keyword>
<evidence type="ECO:0000256" key="2">
    <source>
        <dbReference type="ARBA" id="ARBA00022676"/>
    </source>
</evidence>
<keyword evidence="4" id="KW-1133">Transmembrane helix</keyword>
<comment type="similarity">
    <text evidence="1">Belongs to the glycosyltransferase 2 family.</text>
</comment>
<name>A0ABP6AWU4_9ACTN</name>
<dbReference type="RefSeq" id="WP_344172705.1">
    <property type="nucleotide sequence ID" value="NZ_BAAARY010000011.1"/>
</dbReference>
<evidence type="ECO:0000256" key="3">
    <source>
        <dbReference type="ARBA" id="ARBA00022679"/>
    </source>
</evidence>
<dbReference type="PANTHER" id="PTHR43630">
    <property type="entry name" value="POLY-BETA-1,6-N-ACETYL-D-GLUCOSAMINE SYNTHASE"/>
    <property type="match status" value="1"/>
</dbReference>
<dbReference type="PANTHER" id="PTHR43630:SF1">
    <property type="entry name" value="POLY-BETA-1,6-N-ACETYL-D-GLUCOSAMINE SYNTHASE"/>
    <property type="match status" value="1"/>
</dbReference>
<proteinExistence type="inferred from homology"/>
<evidence type="ECO:0008006" key="7">
    <source>
        <dbReference type="Google" id="ProtNLM"/>
    </source>
</evidence>
<feature type="transmembrane region" description="Helical" evidence="4">
    <location>
        <begin position="348"/>
        <end position="371"/>
    </location>
</feature>
<gene>
    <name evidence="5" type="ORF">GCM10010201_26080</name>
</gene>